<evidence type="ECO:0000256" key="1">
    <source>
        <dbReference type="ARBA" id="ARBA00022448"/>
    </source>
</evidence>
<keyword evidence="2" id="KW-0547">Nucleotide-binding</keyword>
<evidence type="ECO:0000259" key="4">
    <source>
        <dbReference type="PROSITE" id="PS50893"/>
    </source>
</evidence>
<feature type="domain" description="ABC transporter" evidence="4">
    <location>
        <begin position="12"/>
        <end position="246"/>
    </location>
</feature>
<accession>A0ABD5EXE7</accession>
<dbReference type="Gene3D" id="3.40.50.300">
    <property type="entry name" value="P-loop containing nucleotide triphosphate hydrolases"/>
    <property type="match status" value="1"/>
</dbReference>
<name>A0ABD5EXE7_9ACTN</name>
<organism evidence="5 6">
    <name type="scientific">Streptomyces doudnae</name>
    <dbReference type="NCBI Taxonomy" id="3075536"/>
    <lineage>
        <taxon>Bacteria</taxon>
        <taxon>Bacillati</taxon>
        <taxon>Actinomycetota</taxon>
        <taxon>Actinomycetes</taxon>
        <taxon>Kitasatosporales</taxon>
        <taxon>Streptomycetaceae</taxon>
        <taxon>Streptomyces</taxon>
    </lineage>
</organism>
<dbReference type="SMART" id="SM00382">
    <property type="entry name" value="AAA"/>
    <property type="match status" value="1"/>
</dbReference>
<keyword evidence="1" id="KW-0813">Transport</keyword>
<proteinExistence type="predicted"/>
<dbReference type="PROSITE" id="PS50893">
    <property type="entry name" value="ABC_TRANSPORTER_2"/>
    <property type="match status" value="1"/>
</dbReference>
<dbReference type="AlphaFoldDB" id="A0ABD5EXE7"/>
<evidence type="ECO:0000256" key="2">
    <source>
        <dbReference type="ARBA" id="ARBA00022741"/>
    </source>
</evidence>
<dbReference type="EMBL" id="JAVRES010000021">
    <property type="protein sequence ID" value="MDT0438903.1"/>
    <property type="molecule type" value="Genomic_DNA"/>
</dbReference>
<dbReference type="CDD" id="cd03255">
    <property type="entry name" value="ABC_MJ0796_LolCDE_FtsE"/>
    <property type="match status" value="1"/>
</dbReference>
<dbReference type="SUPFAM" id="SSF52540">
    <property type="entry name" value="P-loop containing nucleoside triphosphate hydrolases"/>
    <property type="match status" value="1"/>
</dbReference>
<dbReference type="InterPro" id="IPR027417">
    <property type="entry name" value="P-loop_NTPase"/>
</dbReference>
<dbReference type="PANTHER" id="PTHR24220">
    <property type="entry name" value="IMPORT ATP-BINDING PROTEIN"/>
    <property type="match status" value="1"/>
</dbReference>
<dbReference type="InterPro" id="IPR003593">
    <property type="entry name" value="AAA+_ATPase"/>
</dbReference>
<protein>
    <submittedName>
        <fullName evidence="5">ABC transporter ATP-binding protein</fullName>
    </submittedName>
</protein>
<dbReference type="InterPro" id="IPR003439">
    <property type="entry name" value="ABC_transporter-like_ATP-bd"/>
</dbReference>
<sequence length="246" mass="25207">MNATARDRDPAVALTGVGRVYAGGVRALDDVSLTVAPGTFVAVTGPPGSGKSTLMHCAAGLDTPTSGTVRIGGRELCGLGESERSELRRERLGFVFRDHSLIGSLTVEENITLPLRLSGRGPDPGWLATLVERAGLADRLAARPAALTGCEQQRVCVVRALAGHPVVVFADEPTGALDPAGADRVLGLLRDLVDDLGQTVVLLTADPVAAARADRALVLAGGRIVASVESPSASGLAARLAAPADR</sequence>
<dbReference type="Proteomes" id="UP001183535">
    <property type="component" value="Unassembled WGS sequence"/>
</dbReference>
<dbReference type="RefSeq" id="WP_093824738.1">
    <property type="nucleotide sequence ID" value="NZ_JAVRES010000021.1"/>
</dbReference>
<keyword evidence="6" id="KW-1185">Reference proteome</keyword>
<gene>
    <name evidence="5" type="ORF">RM877_29960</name>
</gene>
<dbReference type="InterPro" id="IPR017911">
    <property type="entry name" value="MacB-like_ATP-bd"/>
</dbReference>
<dbReference type="InterPro" id="IPR015854">
    <property type="entry name" value="ABC_transpr_LolD-like"/>
</dbReference>
<evidence type="ECO:0000313" key="5">
    <source>
        <dbReference type="EMBL" id="MDT0438903.1"/>
    </source>
</evidence>
<evidence type="ECO:0000256" key="3">
    <source>
        <dbReference type="ARBA" id="ARBA00022840"/>
    </source>
</evidence>
<keyword evidence="3 5" id="KW-0067">ATP-binding</keyword>
<comment type="caution">
    <text evidence="5">The sequence shown here is derived from an EMBL/GenBank/DDBJ whole genome shotgun (WGS) entry which is preliminary data.</text>
</comment>
<dbReference type="Pfam" id="PF00005">
    <property type="entry name" value="ABC_tran"/>
    <property type="match status" value="1"/>
</dbReference>
<dbReference type="PANTHER" id="PTHR24220:SF685">
    <property type="entry name" value="ABC TRANSPORTER RELATED"/>
    <property type="match status" value="1"/>
</dbReference>
<dbReference type="GO" id="GO:0005524">
    <property type="term" value="F:ATP binding"/>
    <property type="evidence" value="ECO:0007669"/>
    <property type="project" value="UniProtKB-KW"/>
</dbReference>
<reference evidence="6" key="1">
    <citation type="submission" date="2023-07" db="EMBL/GenBank/DDBJ databases">
        <title>30 novel species of actinomycetes from the DSMZ collection.</title>
        <authorList>
            <person name="Nouioui I."/>
        </authorList>
    </citation>
    <scope>NUCLEOTIDE SEQUENCE [LARGE SCALE GENOMIC DNA]</scope>
    <source>
        <strain evidence="6">DSM 41981</strain>
    </source>
</reference>
<evidence type="ECO:0000313" key="6">
    <source>
        <dbReference type="Proteomes" id="UP001183535"/>
    </source>
</evidence>